<evidence type="ECO:0000256" key="1">
    <source>
        <dbReference type="SAM" id="MobiDB-lite"/>
    </source>
</evidence>
<dbReference type="AlphaFoldDB" id="A0A163MW87"/>
<feature type="region of interest" description="Disordered" evidence="1">
    <location>
        <begin position="99"/>
        <end position="145"/>
    </location>
</feature>
<feature type="region of interest" description="Disordered" evidence="1">
    <location>
        <begin position="1"/>
        <end position="36"/>
    </location>
</feature>
<accession>A0A163MW87</accession>
<feature type="compositionally biased region" description="Polar residues" evidence="1">
    <location>
        <begin position="123"/>
        <end position="145"/>
    </location>
</feature>
<dbReference type="OrthoDB" id="2272836at2759"/>
<evidence type="ECO:0000313" key="3">
    <source>
        <dbReference type="Proteomes" id="UP000078561"/>
    </source>
</evidence>
<dbReference type="InParanoid" id="A0A163MW87"/>
<proteinExistence type="predicted"/>
<dbReference type="Proteomes" id="UP000078561">
    <property type="component" value="Unassembled WGS sequence"/>
</dbReference>
<feature type="compositionally biased region" description="Pro residues" evidence="1">
    <location>
        <begin position="106"/>
        <end position="122"/>
    </location>
</feature>
<feature type="compositionally biased region" description="Polar residues" evidence="1">
    <location>
        <begin position="201"/>
        <end position="216"/>
    </location>
</feature>
<name>A0A163MW87_ABSGL</name>
<organism evidence="2">
    <name type="scientific">Absidia glauca</name>
    <name type="common">Pin mould</name>
    <dbReference type="NCBI Taxonomy" id="4829"/>
    <lineage>
        <taxon>Eukaryota</taxon>
        <taxon>Fungi</taxon>
        <taxon>Fungi incertae sedis</taxon>
        <taxon>Mucoromycota</taxon>
        <taxon>Mucoromycotina</taxon>
        <taxon>Mucoromycetes</taxon>
        <taxon>Mucorales</taxon>
        <taxon>Cunninghamellaceae</taxon>
        <taxon>Absidia</taxon>
    </lineage>
</organism>
<dbReference type="OMA" id="AFQWPIP"/>
<reference evidence="2" key="1">
    <citation type="submission" date="2016-04" db="EMBL/GenBank/DDBJ databases">
        <authorList>
            <person name="Evans L.H."/>
            <person name="Alamgir A."/>
            <person name="Owens N."/>
            <person name="Weber N.D."/>
            <person name="Virtaneva K."/>
            <person name="Barbian K."/>
            <person name="Babar A."/>
            <person name="Rosenke K."/>
        </authorList>
    </citation>
    <scope>NUCLEOTIDE SEQUENCE [LARGE SCALE GENOMIC DNA]</scope>
    <source>
        <strain evidence="2">CBS 101.48</strain>
    </source>
</reference>
<dbReference type="STRING" id="4829.A0A163MW87"/>
<feature type="compositionally biased region" description="Low complexity" evidence="1">
    <location>
        <begin position="1"/>
        <end position="15"/>
    </location>
</feature>
<feature type="compositionally biased region" description="Low complexity" evidence="1">
    <location>
        <begin position="273"/>
        <end position="294"/>
    </location>
</feature>
<feature type="compositionally biased region" description="Pro residues" evidence="1">
    <location>
        <begin position="308"/>
        <end position="317"/>
    </location>
</feature>
<protein>
    <submittedName>
        <fullName evidence="2">Uncharacterized protein</fullName>
    </submittedName>
</protein>
<dbReference type="EMBL" id="LT555008">
    <property type="protein sequence ID" value="SAM09391.1"/>
    <property type="molecule type" value="Genomic_DNA"/>
</dbReference>
<sequence>MSHSSSRLTSSPPKSAFQWPAPLSPRGGLDTPAANTDTPLKEILDKYQDDEDTLRHILKAKVEEDKKLAARDMLKTEQARIHLKQLDLEYLREQCRLSGHYDKHPQGPPPPTFTVTPLPPPSANTTTSSMVAAAGTPTSHPHSLAPVQQQALARLTGTHSDTYHQQSSPSSSHPYEYPPSSPIAYPHSAHPLCPPPDLRNNPPSSKATGRYNSHYASSMRLGPLTSHDKRTHHSVSDDDKLSHNKVMKALKAKIQRGYRPETKRQRGPIILEGTSSGSSSATSPSTTHTPSPTAKPILPPIDTTVGRPPSPSDPLLPPRTASTSAAIKLESDAAVH</sequence>
<feature type="region of interest" description="Disordered" evidence="1">
    <location>
        <begin position="158"/>
        <end position="336"/>
    </location>
</feature>
<gene>
    <name evidence="2" type="primary">ABSGL_15067.1 scaffold 15162</name>
</gene>
<feature type="compositionally biased region" description="Basic residues" evidence="1">
    <location>
        <begin position="243"/>
        <end position="256"/>
    </location>
</feature>
<feature type="compositionally biased region" description="Low complexity" evidence="1">
    <location>
        <begin position="163"/>
        <end position="175"/>
    </location>
</feature>
<keyword evidence="3" id="KW-1185">Reference proteome</keyword>
<evidence type="ECO:0000313" key="2">
    <source>
        <dbReference type="EMBL" id="SAM09391.1"/>
    </source>
</evidence>